<dbReference type="Pfam" id="PF00854">
    <property type="entry name" value="PTR2"/>
    <property type="match status" value="1"/>
</dbReference>
<feature type="transmembrane region" description="Helical" evidence="6">
    <location>
        <begin position="131"/>
        <end position="151"/>
    </location>
</feature>
<evidence type="ECO:0000313" key="8">
    <source>
        <dbReference type="Proteomes" id="UP000030645"/>
    </source>
</evidence>
<dbReference type="GO" id="GO:0016020">
    <property type="term" value="C:membrane"/>
    <property type="evidence" value="ECO:0007669"/>
    <property type="project" value="UniProtKB-SubCell"/>
</dbReference>
<name>W9QG39_9ROSA</name>
<protein>
    <submittedName>
        <fullName evidence="7">Putative peptide/nitrate transporter</fullName>
    </submittedName>
</protein>
<feature type="transmembrane region" description="Helical" evidence="6">
    <location>
        <begin position="60"/>
        <end position="81"/>
    </location>
</feature>
<comment type="similarity">
    <text evidence="2">Belongs to the major facilitator superfamily. Proton-dependent oligopeptide transporter (POT/PTR) (TC 2.A.17) family.</text>
</comment>
<feature type="transmembrane region" description="Helical" evidence="6">
    <location>
        <begin position="477"/>
        <end position="495"/>
    </location>
</feature>
<feature type="transmembrane region" description="Helical" evidence="6">
    <location>
        <begin position="528"/>
        <end position="546"/>
    </location>
</feature>
<feature type="transmembrane region" description="Helical" evidence="6">
    <location>
        <begin position="88"/>
        <end position="111"/>
    </location>
</feature>
<evidence type="ECO:0000256" key="1">
    <source>
        <dbReference type="ARBA" id="ARBA00004141"/>
    </source>
</evidence>
<evidence type="ECO:0000313" key="7">
    <source>
        <dbReference type="EMBL" id="EXB36708.1"/>
    </source>
</evidence>
<feature type="transmembrane region" description="Helical" evidence="6">
    <location>
        <begin position="365"/>
        <end position="386"/>
    </location>
</feature>
<proteinExistence type="inferred from homology"/>
<feature type="transmembrane region" description="Helical" evidence="6">
    <location>
        <begin position="180"/>
        <end position="199"/>
    </location>
</feature>
<feature type="transmembrane region" description="Helical" evidence="6">
    <location>
        <begin position="407"/>
        <end position="424"/>
    </location>
</feature>
<dbReference type="Gene3D" id="1.20.1250.20">
    <property type="entry name" value="MFS general substrate transporter like domains"/>
    <property type="match status" value="1"/>
</dbReference>
<feature type="transmembrane region" description="Helical" evidence="6">
    <location>
        <begin position="320"/>
        <end position="337"/>
    </location>
</feature>
<evidence type="ECO:0000256" key="4">
    <source>
        <dbReference type="ARBA" id="ARBA00022989"/>
    </source>
</evidence>
<dbReference type="Proteomes" id="UP000030645">
    <property type="component" value="Unassembled WGS sequence"/>
</dbReference>
<dbReference type="EMBL" id="KE343588">
    <property type="protein sequence ID" value="EXB36708.1"/>
    <property type="molecule type" value="Genomic_DNA"/>
</dbReference>
<sequence length="579" mass="64487">MDSADQVSQSQTPERVPGGWKSVKYILGNETFEKMAAMSLMANLVLYLRNMYNLDNITSINIAIIWSGFSNFLPLVGAFIADAYLGKFNTVLCGTISSLLGMATMTLTAGLPSLRPSHCDGQSNCHNPAHPWQMAILYISLGFIAIGAGGIRPCNISFGADQFDTATEKGKQQLASFCNWYFFLFTVAIIFVLTGVTYVQTNVSWFFGFLIPTFCFIFSIAVFLFGRHTYILVKPQGSIFLDMVKVIVAAFRKRSTINVGKPPFYDPIVSDEIKLARTSRLRFFDKGAMIVDPSEVDSNGKSKNSWRLCTVQNVEQLKSMLTIVPVLITVVGCFIPMSQPGTFGILQAIQMNRTIGKKGFQIPPAWVNLTIMLTLSIWVFFYEKIYIPVLEKRRKKNNVRLTVTQRLNIGIILSIICMVVAGIVEKKRRESALKHGSFEAPMSVFYLMLPFALAGLVEAFAAVTLMEHLTTRWPERMRTVAGGIFFLSLSVSSYLNSIIVEVIDKVTATNGRSPWLSGDNFNKNRLDYYYYVIGGVGVLNLVYFHVSAKHYLGGSRVADDSELAESKDSEEGLAMKEIV</sequence>
<keyword evidence="8" id="KW-1185">Reference proteome</keyword>
<reference evidence="8" key="1">
    <citation type="submission" date="2013-01" db="EMBL/GenBank/DDBJ databases">
        <title>Draft Genome Sequence of a Mulberry Tree, Morus notabilis C.K. Schneid.</title>
        <authorList>
            <person name="He N."/>
            <person name="Zhao S."/>
        </authorList>
    </citation>
    <scope>NUCLEOTIDE SEQUENCE</scope>
</reference>
<dbReference type="InterPro" id="IPR036259">
    <property type="entry name" value="MFS_trans_sf"/>
</dbReference>
<keyword evidence="5 6" id="KW-0472">Membrane</keyword>
<dbReference type="PANTHER" id="PTHR11654">
    <property type="entry name" value="OLIGOPEPTIDE TRANSPORTER-RELATED"/>
    <property type="match status" value="1"/>
</dbReference>
<accession>W9QG39</accession>
<dbReference type="GO" id="GO:0022857">
    <property type="term" value="F:transmembrane transporter activity"/>
    <property type="evidence" value="ECO:0007669"/>
    <property type="project" value="InterPro"/>
</dbReference>
<feature type="transmembrane region" description="Helical" evidence="6">
    <location>
        <begin position="205"/>
        <end position="226"/>
    </location>
</feature>
<comment type="subcellular location">
    <subcellularLocation>
        <location evidence="1">Membrane</location>
        <topology evidence="1">Multi-pass membrane protein</topology>
    </subcellularLocation>
</comment>
<evidence type="ECO:0000256" key="6">
    <source>
        <dbReference type="SAM" id="Phobius"/>
    </source>
</evidence>
<evidence type="ECO:0000256" key="5">
    <source>
        <dbReference type="ARBA" id="ARBA00023136"/>
    </source>
</evidence>
<keyword evidence="4 6" id="KW-1133">Transmembrane helix</keyword>
<dbReference type="InterPro" id="IPR000109">
    <property type="entry name" value="POT_fam"/>
</dbReference>
<dbReference type="SUPFAM" id="SSF103473">
    <property type="entry name" value="MFS general substrate transporter"/>
    <property type="match status" value="1"/>
</dbReference>
<keyword evidence="3 6" id="KW-0812">Transmembrane</keyword>
<dbReference type="eggNOG" id="KOG1237">
    <property type="taxonomic scope" value="Eukaryota"/>
</dbReference>
<gene>
    <name evidence="7" type="ORF">L484_016959</name>
</gene>
<feature type="transmembrane region" description="Helical" evidence="6">
    <location>
        <begin position="444"/>
        <end position="465"/>
    </location>
</feature>
<evidence type="ECO:0000256" key="3">
    <source>
        <dbReference type="ARBA" id="ARBA00022692"/>
    </source>
</evidence>
<dbReference type="AlphaFoldDB" id="W9QG39"/>
<evidence type="ECO:0000256" key="2">
    <source>
        <dbReference type="ARBA" id="ARBA00005982"/>
    </source>
</evidence>
<organism evidence="7 8">
    <name type="scientific">Morus notabilis</name>
    <dbReference type="NCBI Taxonomy" id="981085"/>
    <lineage>
        <taxon>Eukaryota</taxon>
        <taxon>Viridiplantae</taxon>
        <taxon>Streptophyta</taxon>
        <taxon>Embryophyta</taxon>
        <taxon>Tracheophyta</taxon>
        <taxon>Spermatophyta</taxon>
        <taxon>Magnoliopsida</taxon>
        <taxon>eudicotyledons</taxon>
        <taxon>Gunneridae</taxon>
        <taxon>Pentapetalae</taxon>
        <taxon>rosids</taxon>
        <taxon>fabids</taxon>
        <taxon>Rosales</taxon>
        <taxon>Moraceae</taxon>
        <taxon>Moreae</taxon>
        <taxon>Morus</taxon>
    </lineage>
</organism>